<evidence type="ECO:0000313" key="9">
    <source>
        <dbReference type="EMBL" id="KAE9171150.1"/>
    </source>
</evidence>
<evidence type="ECO:0000313" key="7">
    <source>
        <dbReference type="EMBL" id="KAE9165758.1"/>
    </source>
</evidence>
<dbReference type="EMBL" id="QXGB01004571">
    <property type="protein sequence ID" value="KAE9165758.1"/>
    <property type="molecule type" value="Genomic_DNA"/>
</dbReference>
<dbReference type="EMBL" id="QXGD01004336">
    <property type="protein sequence ID" value="KAE9171150.1"/>
    <property type="molecule type" value="Genomic_DNA"/>
</dbReference>
<dbReference type="EMBL" id="QXGF01004411">
    <property type="protein sequence ID" value="KAE8919824.1"/>
    <property type="molecule type" value="Genomic_DNA"/>
</dbReference>
<protein>
    <submittedName>
        <fullName evidence="2">Uncharacterized protein</fullName>
    </submittedName>
</protein>
<dbReference type="Proteomes" id="UP000476176">
    <property type="component" value="Unassembled WGS sequence"/>
</dbReference>
<evidence type="ECO:0000313" key="11">
    <source>
        <dbReference type="Proteomes" id="UP000429523"/>
    </source>
</evidence>
<sequence>MHVCIKRGWLLLQAAGVDTPLNLVVDSVCCNNQYCYKRIERSPRFAKNAYLRVTYR</sequence>
<dbReference type="EMBL" id="QXGA01004718">
    <property type="protein sequence ID" value="KAE9071358.1"/>
    <property type="molecule type" value="Genomic_DNA"/>
</dbReference>
<evidence type="ECO:0000313" key="15">
    <source>
        <dbReference type="Proteomes" id="UP000440732"/>
    </source>
</evidence>
<evidence type="ECO:0000313" key="4">
    <source>
        <dbReference type="EMBL" id="KAE9063188.1"/>
    </source>
</evidence>
<evidence type="ECO:0000313" key="10">
    <source>
        <dbReference type="EMBL" id="KAE9269634.1"/>
    </source>
</evidence>
<evidence type="ECO:0000256" key="1">
    <source>
        <dbReference type="SAM" id="SignalP"/>
    </source>
</evidence>
<evidence type="ECO:0000313" key="2">
    <source>
        <dbReference type="EMBL" id="KAE8919824.1"/>
    </source>
</evidence>
<dbReference type="Proteomes" id="UP000433483">
    <property type="component" value="Unassembled WGS sequence"/>
</dbReference>
<evidence type="ECO:0000313" key="18">
    <source>
        <dbReference type="Proteomes" id="UP000476176"/>
    </source>
</evidence>
<dbReference type="Proteomes" id="UP000460718">
    <property type="component" value="Unassembled WGS sequence"/>
</dbReference>
<evidence type="ECO:0000313" key="3">
    <source>
        <dbReference type="EMBL" id="KAE8964802.1"/>
    </source>
</evidence>
<dbReference type="Proteomes" id="UP000437068">
    <property type="component" value="Unassembled WGS sequence"/>
</dbReference>
<evidence type="ECO:0000313" key="17">
    <source>
        <dbReference type="Proteomes" id="UP000460718"/>
    </source>
</evidence>
<proteinExistence type="predicted"/>
<accession>A0A6A3DDL8</accession>
<dbReference type="OrthoDB" id="10268277at2759"/>
<evidence type="ECO:0000313" key="6">
    <source>
        <dbReference type="EMBL" id="KAE9071358.1"/>
    </source>
</evidence>
<evidence type="ECO:0000313" key="5">
    <source>
        <dbReference type="EMBL" id="KAE9064178.1"/>
    </source>
</evidence>
<feature type="signal peptide" evidence="1">
    <location>
        <begin position="1"/>
        <end position="16"/>
    </location>
</feature>
<dbReference type="Proteomes" id="UP000429523">
    <property type="component" value="Unassembled WGS sequence"/>
</dbReference>
<comment type="caution">
    <text evidence="2">The sequence shown here is derived from an EMBL/GenBank/DDBJ whole genome shotgun (WGS) entry which is preliminary data.</text>
</comment>
<dbReference type="EMBL" id="QXFZ01004467">
    <property type="protein sequence ID" value="KAE9064178.1"/>
    <property type="molecule type" value="Genomic_DNA"/>
</dbReference>
<dbReference type="EMBL" id="QXGC01004679">
    <property type="protein sequence ID" value="KAE9168262.1"/>
    <property type="molecule type" value="Genomic_DNA"/>
</dbReference>
<feature type="chain" id="PRO_5033520225" evidence="1">
    <location>
        <begin position="17"/>
        <end position="56"/>
    </location>
</feature>
<name>A0A6A3DDL8_9STRA</name>
<gene>
    <name evidence="10" type="ORF">PF001_g29139</name>
    <name evidence="9" type="ORF">PF002_g29904</name>
    <name evidence="8" type="ORF">PF004_g28561</name>
    <name evidence="7" type="ORF">PF005_g29471</name>
    <name evidence="6" type="ORF">PF006_g29169</name>
    <name evidence="5" type="ORF">PF007_g29289</name>
    <name evidence="2" type="ORF">PF009_g29875</name>
    <name evidence="4" type="ORF">PF010_g29098</name>
    <name evidence="3" type="ORF">PF011_g28535</name>
</gene>
<dbReference type="EMBL" id="QXFW01004668">
    <property type="protein sequence ID" value="KAE8964802.1"/>
    <property type="molecule type" value="Genomic_DNA"/>
</dbReference>
<evidence type="ECO:0000313" key="16">
    <source>
        <dbReference type="Proteomes" id="UP000441208"/>
    </source>
</evidence>
<dbReference type="EMBL" id="QXGE01004735">
    <property type="protein sequence ID" value="KAE9269634.1"/>
    <property type="molecule type" value="Genomic_DNA"/>
</dbReference>
<dbReference type="Proteomes" id="UP000441208">
    <property type="component" value="Unassembled WGS sequence"/>
</dbReference>
<dbReference type="Proteomes" id="UP000440732">
    <property type="component" value="Unassembled WGS sequence"/>
</dbReference>
<reference evidence="11 12" key="1">
    <citation type="submission" date="2018-08" db="EMBL/GenBank/DDBJ databases">
        <title>Genomic investigation of the strawberry pathogen Phytophthora fragariae indicates pathogenicity is determined by transcriptional variation in three key races.</title>
        <authorList>
            <person name="Adams T.M."/>
            <person name="Armitage A.D."/>
            <person name="Sobczyk M.K."/>
            <person name="Bates H.J."/>
            <person name="Dunwell J.M."/>
            <person name="Nellist C.F."/>
            <person name="Harrison R.J."/>
        </authorList>
    </citation>
    <scope>NUCLEOTIDE SEQUENCE [LARGE SCALE GENOMIC DNA]</scope>
    <source>
        <strain evidence="10 13">A4</strain>
        <strain evidence="9 14">BC-1</strain>
        <strain evidence="8 18">BC-23</strain>
        <strain evidence="7 12">NOV-27</strain>
        <strain evidence="6 15">NOV-5</strain>
        <strain evidence="5 16">NOV-71</strain>
        <strain evidence="2 11">NOV-9</strain>
        <strain evidence="4 19">ONT-3</strain>
        <strain evidence="3 17">SCRP245</strain>
    </source>
</reference>
<evidence type="ECO:0000313" key="14">
    <source>
        <dbReference type="Proteomes" id="UP000440367"/>
    </source>
</evidence>
<dbReference type="Proteomes" id="UP000488956">
    <property type="component" value="Unassembled WGS sequence"/>
</dbReference>
<organism evidence="2 11">
    <name type="scientific">Phytophthora fragariae</name>
    <dbReference type="NCBI Taxonomy" id="53985"/>
    <lineage>
        <taxon>Eukaryota</taxon>
        <taxon>Sar</taxon>
        <taxon>Stramenopiles</taxon>
        <taxon>Oomycota</taxon>
        <taxon>Peronosporomycetes</taxon>
        <taxon>Peronosporales</taxon>
        <taxon>Peronosporaceae</taxon>
        <taxon>Phytophthora</taxon>
    </lineage>
</organism>
<evidence type="ECO:0000313" key="19">
    <source>
        <dbReference type="Proteomes" id="UP000488956"/>
    </source>
</evidence>
<evidence type="ECO:0000313" key="13">
    <source>
        <dbReference type="Proteomes" id="UP000437068"/>
    </source>
</evidence>
<dbReference type="EMBL" id="QXFX01004670">
    <property type="protein sequence ID" value="KAE9063188.1"/>
    <property type="molecule type" value="Genomic_DNA"/>
</dbReference>
<evidence type="ECO:0000313" key="12">
    <source>
        <dbReference type="Proteomes" id="UP000433483"/>
    </source>
</evidence>
<evidence type="ECO:0000313" key="8">
    <source>
        <dbReference type="EMBL" id="KAE9168262.1"/>
    </source>
</evidence>
<dbReference type="AlphaFoldDB" id="A0A6A3DDL8"/>
<keyword evidence="12" id="KW-1185">Reference proteome</keyword>
<dbReference type="Proteomes" id="UP000440367">
    <property type="component" value="Unassembled WGS sequence"/>
</dbReference>
<keyword evidence="1" id="KW-0732">Signal</keyword>